<sequence length="362" mass="40970">MNHSKKKLKQVIGNNEYKNIPDDVLVVNIFSRLPAKTLSRFKSVCKQWLSLIEDPSFVDSHLALTKEKGMGYIQILDIKEGRFRYFSMNTSTGLTKELGFTVKVRYPYPLTPPCNGLLCFPEGIKRSFKLMRLCNLTTGETITIPKPQCFLKKRPGALVTAFGLDISSANYKVVCSTENSDSQVEVYTLRSGGGGNSWKTIKCPLGITIPLCLQNPIYTNGNIHWDFESAHSVCKIIAFDLADESFRVIIGPKDVKHIRHHLCELGGSLCMIYENDTSEGKTELSIWMLKDYDKQVWVKQYDLLLPLPCCCWFRYLALPNNAIVFRTDDGPLWCDEKGLLLLFVVRADEVTNSFPKGMVLKS</sequence>
<dbReference type="Pfam" id="PF08268">
    <property type="entry name" value="FBA_3"/>
    <property type="match status" value="1"/>
</dbReference>
<dbReference type="InterPro" id="IPR013187">
    <property type="entry name" value="F-box-assoc_dom_typ3"/>
</dbReference>
<dbReference type="InParanoid" id="A0A2G5EM25"/>
<organism evidence="2 3">
    <name type="scientific">Aquilegia coerulea</name>
    <name type="common">Rocky mountain columbine</name>
    <dbReference type="NCBI Taxonomy" id="218851"/>
    <lineage>
        <taxon>Eukaryota</taxon>
        <taxon>Viridiplantae</taxon>
        <taxon>Streptophyta</taxon>
        <taxon>Embryophyta</taxon>
        <taxon>Tracheophyta</taxon>
        <taxon>Spermatophyta</taxon>
        <taxon>Magnoliopsida</taxon>
        <taxon>Ranunculales</taxon>
        <taxon>Ranunculaceae</taxon>
        <taxon>Thalictroideae</taxon>
        <taxon>Aquilegia</taxon>
    </lineage>
</organism>
<dbReference type="STRING" id="218851.A0A2G5EM25"/>
<dbReference type="PANTHER" id="PTHR31672:SF13">
    <property type="entry name" value="F-BOX PROTEIN CPR30-LIKE"/>
    <property type="match status" value="1"/>
</dbReference>
<dbReference type="Pfam" id="PF00646">
    <property type="entry name" value="F-box"/>
    <property type="match status" value="1"/>
</dbReference>
<dbReference type="EMBL" id="KZ305024">
    <property type="protein sequence ID" value="PIA56808.1"/>
    <property type="molecule type" value="Genomic_DNA"/>
</dbReference>
<evidence type="ECO:0000259" key="1">
    <source>
        <dbReference type="SMART" id="SM00256"/>
    </source>
</evidence>
<dbReference type="SMART" id="SM00256">
    <property type="entry name" value="FBOX"/>
    <property type="match status" value="1"/>
</dbReference>
<dbReference type="InterPro" id="IPR001810">
    <property type="entry name" value="F-box_dom"/>
</dbReference>
<dbReference type="Gene3D" id="1.20.1280.50">
    <property type="match status" value="1"/>
</dbReference>
<dbReference type="InterPro" id="IPR050796">
    <property type="entry name" value="SCF_F-box_component"/>
</dbReference>
<dbReference type="InterPro" id="IPR036047">
    <property type="entry name" value="F-box-like_dom_sf"/>
</dbReference>
<dbReference type="NCBIfam" id="TIGR01640">
    <property type="entry name" value="F_box_assoc_1"/>
    <property type="match status" value="1"/>
</dbReference>
<feature type="domain" description="F-box" evidence="1">
    <location>
        <begin position="20"/>
        <end position="61"/>
    </location>
</feature>
<accession>A0A2G5EM25</accession>
<reference evidence="2 3" key="1">
    <citation type="submission" date="2017-09" db="EMBL/GenBank/DDBJ databases">
        <title>WGS assembly of Aquilegia coerulea Goldsmith.</title>
        <authorList>
            <person name="Hodges S."/>
            <person name="Kramer E."/>
            <person name="Nordborg M."/>
            <person name="Tomkins J."/>
            <person name="Borevitz J."/>
            <person name="Derieg N."/>
            <person name="Yan J."/>
            <person name="Mihaltcheva S."/>
            <person name="Hayes R.D."/>
            <person name="Rokhsar D."/>
        </authorList>
    </citation>
    <scope>NUCLEOTIDE SEQUENCE [LARGE SCALE GENOMIC DNA]</scope>
    <source>
        <strain evidence="3">cv. Goldsmith</strain>
    </source>
</reference>
<gene>
    <name evidence="2" type="ORF">AQUCO_00700870v1</name>
</gene>
<evidence type="ECO:0000313" key="2">
    <source>
        <dbReference type="EMBL" id="PIA56808.1"/>
    </source>
</evidence>
<keyword evidence="3" id="KW-1185">Reference proteome</keyword>
<dbReference type="CDD" id="cd22157">
    <property type="entry name" value="F-box_AtFBW1-like"/>
    <property type="match status" value="1"/>
</dbReference>
<evidence type="ECO:0000313" key="3">
    <source>
        <dbReference type="Proteomes" id="UP000230069"/>
    </source>
</evidence>
<dbReference type="SUPFAM" id="SSF81383">
    <property type="entry name" value="F-box domain"/>
    <property type="match status" value="1"/>
</dbReference>
<proteinExistence type="predicted"/>
<dbReference type="PANTHER" id="PTHR31672">
    <property type="entry name" value="BNACNNG10540D PROTEIN"/>
    <property type="match status" value="1"/>
</dbReference>
<dbReference type="Proteomes" id="UP000230069">
    <property type="component" value="Unassembled WGS sequence"/>
</dbReference>
<dbReference type="AlphaFoldDB" id="A0A2G5EM25"/>
<protein>
    <recommendedName>
        <fullName evidence="1">F-box domain-containing protein</fullName>
    </recommendedName>
</protein>
<name>A0A2G5EM25_AQUCA</name>
<dbReference type="OrthoDB" id="5319261at2759"/>
<dbReference type="InterPro" id="IPR017451">
    <property type="entry name" value="F-box-assoc_interact_dom"/>
</dbReference>